<proteinExistence type="predicted"/>
<comment type="caution">
    <text evidence="1">The sequence shown here is derived from an EMBL/GenBank/DDBJ whole genome shotgun (WGS) entry which is preliminary data.</text>
</comment>
<dbReference type="EMBL" id="SPHZ02000002">
    <property type="protein sequence ID" value="KAF0929119.1"/>
    <property type="molecule type" value="Genomic_DNA"/>
</dbReference>
<reference evidence="1 2" key="1">
    <citation type="submission" date="2019-11" db="EMBL/GenBank/DDBJ databases">
        <title>Whole genome sequence of Oryza granulata.</title>
        <authorList>
            <person name="Li W."/>
        </authorList>
    </citation>
    <scope>NUCLEOTIDE SEQUENCE [LARGE SCALE GENOMIC DNA]</scope>
    <source>
        <strain evidence="2">cv. Menghai</strain>
        <tissue evidence="1">Leaf</tissue>
    </source>
</reference>
<dbReference type="EMBL" id="SPHZ02000002">
    <property type="protein sequence ID" value="KAF0929120.1"/>
    <property type="molecule type" value="Genomic_DNA"/>
</dbReference>
<dbReference type="EMBL" id="SPHZ02000002">
    <property type="protein sequence ID" value="KAF0929118.1"/>
    <property type="molecule type" value="Genomic_DNA"/>
</dbReference>
<dbReference type="AlphaFoldDB" id="A0A6G1EWY8"/>
<dbReference type="OrthoDB" id="1935488at2759"/>
<evidence type="ECO:0000313" key="2">
    <source>
        <dbReference type="Proteomes" id="UP000479710"/>
    </source>
</evidence>
<accession>A0A6G1EWY8</accession>
<sequence>MKLFAFKNVKAQDKSPAASKAFLELDQIQGKRGIWFCGTYQGCGFHEDGLKAGKAAAQSLLGKKIGPLANPKQMVLSWTETGARLLELRFLNQYISVGNLILFEEGGTMFNFGEACEKKMQCKICSASSRPTVLLEGSLLLEKNQYIFQISDASMC</sequence>
<evidence type="ECO:0008006" key="3">
    <source>
        <dbReference type="Google" id="ProtNLM"/>
    </source>
</evidence>
<organism evidence="1 2">
    <name type="scientific">Oryza meyeriana var. granulata</name>
    <dbReference type="NCBI Taxonomy" id="110450"/>
    <lineage>
        <taxon>Eukaryota</taxon>
        <taxon>Viridiplantae</taxon>
        <taxon>Streptophyta</taxon>
        <taxon>Embryophyta</taxon>
        <taxon>Tracheophyta</taxon>
        <taxon>Spermatophyta</taxon>
        <taxon>Magnoliopsida</taxon>
        <taxon>Liliopsida</taxon>
        <taxon>Poales</taxon>
        <taxon>Poaceae</taxon>
        <taxon>BOP clade</taxon>
        <taxon>Oryzoideae</taxon>
        <taxon>Oryzeae</taxon>
        <taxon>Oryzinae</taxon>
        <taxon>Oryza</taxon>
        <taxon>Oryza meyeriana</taxon>
    </lineage>
</organism>
<keyword evidence="2" id="KW-1185">Reference proteome</keyword>
<dbReference type="EMBL" id="SPHZ02000002">
    <property type="protein sequence ID" value="KAF0929121.1"/>
    <property type="molecule type" value="Genomic_DNA"/>
</dbReference>
<dbReference type="Proteomes" id="UP000479710">
    <property type="component" value="Unassembled WGS sequence"/>
</dbReference>
<evidence type="ECO:0000313" key="1">
    <source>
        <dbReference type="EMBL" id="KAF0929121.1"/>
    </source>
</evidence>
<protein>
    <recommendedName>
        <fullName evidence="3">Amine oxidase domain-containing protein</fullName>
    </recommendedName>
</protein>
<name>A0A6G1EWY8_9ORYZ</name>
<gene>
    <name evidence="1" type="ORF">E2562_015221</name>
</gene>